<dbReference type="GO" id="GO:0006096">
    <property type="term" value="P:glycolytic process"/>
    <property type="evidence" value="ECO:0007669"/>
    <property type="project" value="InterPro"/>
</dbReference>
<comment type="pathway">
    <text evidence="1">Carbohydrate degradation.</text>
</comment>
<dbReference type="PROSITE" id="PS00806">
    <property type="entry name" value="ALDOLASE_CLASS_II_2"/>
    <property type="match status" value="1"/>
</dbReference>
<dbReference type="Proteomes" id="UP000030643">
    <property type="component" value="Unassembled WGS sequence"/>
</dbReference>
<evidence type="ECO:0000256" key="2">
    <source>
        <dbReference type="ARBA" id="ARBA00022723"/>
    </source>
</evidence>
<evidence type="ECO:0000256" key="3">
    <source>
        <dbReference type="ARBA" id="ARBA00022833"/>
    </source>
</evidence>
<dbReference type="Gene3D" id="3.20.20.70">
    <property type="entry name" value="Aldolase class I"/>
    <property type="match status" value="1"/>
</dbReference>
<dbReference type="PANTHER" id="PTHR30304">
    <property type="entry name" value="D-TAGATOSE-1,6-BISPHOSPHATE ALDOLASE"/>
    <property type="match status" value="1"/>
</dbReference>
<feature type="binding site" evidence="6">
    <location>
        <position position="209"/>
    </location>
    <ligand>
        <name>Zn(2+)</name>
        <dbReference type="ChEBI" id="CHEBI:29105"/>
        <label>1</label>
        <note>catalytic</note>
    </ligand>
</feature>
<dbReference type="InterPro" id="IPR050246">
    <property type="entry name" value="Class_II_FBP_aldolase"/>
</dbReference>
<gene>
    <name evidence="7" type="ORF">WOSG25_140120</name>
</gene>
<dbReference type="NCBIfam" id="TIGR01859">
    <property type="entry name" value="fruc_bis_ald"/>
    <property type="match status" value="1"/>
</dbReference>
<feature type="binding site" evidence="6">
    <location>
        <position position="178"/>
    </location>
    <ligand>
        <name>Zn(2+)</name>
        <dbReference type="ChEBI" id="CHEBI:29105"/>
        <label>1</label>
        <note>catalytic</note>
    </ligand>
</feature>
<evidence type="ECO:0000313" key="7">
    <source>
        <dbReference type="EMBL" id="GAK31710.1"/>
    </source>
</evidence>
<dbReference type="InterPro" id="IPR011289">
    <property type="entry name" value="Fruc_bis_ald_class-2"/>
</dbReference>
<keyword evidence="3 6" id="KW-0862">Zinc</keyword>
<proteinExistence type="predicted"/>
<feature type="binding site" evidence="6">
    <location>
        <position position="106"/>
    </location>
    <ligand>
        <name>Zn(2+)</name>
        <dbReference type="ChEBI" id="CHEBI:29105"/>
        <label>2</label>
    </ligand>
</feature>
<organism evidence="7 8">
    <name type="scientific">Weissella oryzae (strain DSM 25784 / JCM 18191 / LMG 30913 / SG25)</name>
    <dbReference type="NCBI Taxonomy" id="1329250"/>
    <lineage>
        <taxon>Bacteria</taxon>
        <taxon>Bacillati</taxon>
        <taxon>Bacillota</taxon>
        <taxon>Bacilli</taxon>
        <taxon>Lactobacillales</taxon>
        <taxon>Lactobacillaceae</taxon>
        <taxon>Weissella</taxon>
    </lineage>
</organism>
<feature type="binding site" evidence="6">
    <location>
        <position position="136"/>
    </location>
    <ligand>
        <name>Zn(2+)</name>
        <dbReference type="ChEBI" id="CHEBI:29105"/>
        <label>2</label>
    </ligand>
</feature>
<dbReference type="EMBL" id="DF820497">
    <property type="protein sequence ID" value="GAK31710.1"/>
    <property type="molecule type" value="Genomic_DNA"/>
</dbReference>
<comment type="cofactor">
    <cofactor evidence="6">
        <name>Zn(2+)</name>
        <dbReference type="ChEBI" id="CHEBI:29105"/>
    </cofactor>
    <text evidence="6">Binds 2 Zn(2+) ions per subunit. One is catalytic and the other provides a structural contribution.</text>
</comment>
<dbReference type="OrthoDB" id="9803995at2"/>
<dbReference type="CDD" id="cd00947">
    <property type="entry name" value="TBP_aldolase_IIB"/>
    <property type="match status" value="1"/>
</dbReference>
<dbReference type="GO" id="GO:0008270">
    <property type="term" value="F:zinc ion binding"/>
    <property type="evidence" value="ECO:0007669"/>
    <property type="project" value="InterPro"/>
</dbReference>
<dbReference type="InterPro" id="IPR000771">
    <property type="entry name" value="FBA_II"/>
</dbReference>
<dbReference type="InterPro" id="IPR013785">
    <property type="entry name" value="Aldolase_TIM"/>
</dbReference>
<dbReference type="RefSeq" id="WP_027699647.1">
    <property type="nucleotide sequence ID" value="NZ_DF820497.1"/>
</dbReference>
<evidence type="ECO:0000256" key="5">
    <source>
        <dbReference type="PIRSR" id="PIRSR001359-1"/>
    </source>
</evidence>
<dbReference type="PROSITE" id="PS00602">
    <property type="entry name" value="ALDOLASE_CLASS_II_1"/>
    <property type="match status" value="1"/>
</dbReference>
<reference evidence="8" key="1">
    <citation type="journal article" date="2014" name="Genome Announc.">
        <title>Draft genome sequence of Weissella oryzae SG25T, isolated from fermented rice grains.</title>
        <authorList>
            <person name="Tanizawa Y."/>
            <person name="Fujisawa T."/>
            <person name="Mochizuki T."/>
            <person name="Kaminuma E."/>
            <person name="Suzuki Y."/>
            <person name="Nakamura Y."/>
            <person name="Tohno M."/>
        </authorList>
    </citation>
    <scope>NUCLEOTIDE SEQUENCE [LARGE SCALE GENOMIC DNA]</scope>
    <source>
        <strain evidence="8">DSM 25784 / JCM 18191 / LMG 30913 / SG25</strain>
    </source>
</reference>
<dbReference type="AlphaFoldDB" id="A0A069CV83"/>
<keyword evidence="2 6" id="KW-0479">Metal-binding</keyword>
<dbReference type="GO" id="GO:0030388">
    <property type="term" value="P:fructose 1,6-bisphosphate metabolic process"/>
    <property type="evidence" value="ECO:0007669"/>
    <property type="project" value="InterPro"/>
</dbReference>
<evidence type="ECO:0000256" key="4">
    <source>
        <dbReference type="ARBA" id="ARBA00023239"/>
    </source>
</evidence>
<keyword evidence="8" id="KW-1185">Reference proteome</keyword>
<feature type="binding site" evidence="6">
    <location>
        <position position="86"/>
    </location>
    <ligand>
        <name>Zn(2+)</name>
        <dbReference type="ChEBI" id="CHEBI:29105"/>
        <label>1</label>
        <note>catalytic</note>
    </ligand>
</feature>
<name>A0A069CV83_WEIOS</name>
<dbReference type="PANTHER" id="PTHR30304:SF0">
    <property type="entry name" value="D-TAGATOSE-1,6-BISPHOSPHATE ALDOLASE SUBUNIT GATY-RELATED"/>
    <property type="match status" value="1"/>
</dbReference>
<feature type="active site" description="Proton donor" evidence="5">
    <location>
        <position position="85"/>
    </location>
</feature>
<dbReference type="SUPFAM" id="SSF51569">
    <property type="entry name" value="Aldolase"/>
    <property type="match status" value="1"/>
</dbReference>
<protein>
    <submittedName>
        <fullName evidence="7">Fructose-bisphosphate aldolase</fullName>
    </submittedName>
</protein>
<accession>A0A069CV83</accession>
<evidence type="ECO:0000256" key="6">
    <source>
        <dbReference type="PIRSR" id="PIRSR001359-3"/>
    </source>
</evidence>
<sequence>MTIVNPTEMLKKAVDGHYALGAFNINNLEWTQAILRAAQAKQAPIMLAASVGAIKYMGGTKVVANLVKDLDEAMGITVPVALHLDHGDFDTALSAIHDGFTSIMYDGSALDFAENLAKTQKLVPAAHWNDVTLEAEIGSIGGEEDGIVGMGEIADVEQTKQMADLGVDLLAAGIGNVHGRYPENWQGLSLDHLKELGDATNHKLPFVLHGGSGVPDDQIREAIRLGVAKVNVNSEAQWAFHDALRAYILSDEDLKGKNYDPRKLLKPGVDAIQAAIEERIDVFGSANKA</sequence>
<evidence type="ECO:0000256" key="1">
    <source>
        <dbReference type="ARBA" id="ARBA00004921"/>
    </source>
</evidence>
<dbReference type="NCBIfam" id="TIGR00167">
    <property type="entry name" value="cbbA"/>
    <property type="match status" value="1"/>
</dbReference>
<dbReference type="Pfam" id="PF01116">
    <property type="entry name" value="F_bP_aldolase"/>
    <property type="match status" value="1"/>
</dbReference>
<dbReference type="STRING" id="1329250.WOSG25_140120"/>
<dbReference type="eggNOG" id="COG0191">
    <property type="taxonomic scope" value="Bacteria"/>
</dbReference>
<keyword evidence="4" id="KW-0456">Lyase</keyword>
<evidence type="ECO:0000313" key="8">
    <source>
        <dbReference type="Proteomes" id="UP000030643"/>
    </source>
</evidence>
<dbReference type="PIRSF" id="PIRSF001359">
    <property type="entry name" value="F_bP_aldolase_II"/>
    <property type="match status" value="1"/>
</dbReference>
<dbReference type="GO" id="GO:0004332">
    <property type="term" value="F:fructose-bisphosphate aldolase activity"/>
    <property type="evidence" value="ECO:0007669"/>
    <property type="project" value="InterPro"/>
</dbReference>